<evidence type="ECO:0000256" key="1">
    <source>
        <dbReference type="ARBA" id="ARBA00022737"/>
    </source>
</evidence>
<evidence type="ECO:0000313" key="6">
    <source>
        <dbReference type="Proteomes" id="UP000007013"/>
    </source>
</evidence>
<dbReference type="HOGENOM" id="CLU_248366_0_0_0"/>
<organism evidence="5 6">
    <name type="scientific">Opitutus terrae (strain DSM 11246 / JCM 15787 / PB90-1)</name>
    <dbReference type="NCBI Taxonomy" id="452637"/>
    <lineage>
        <taxon>Bacteria</taxon>
        <taxon>Pseudomonadati</taxon>
        <taxon>Verrucomicrobiota</taxon>
        <taxon>Opitutia</taxon>
        <taxon>Opitutales</taxon>
        <taxon>Opitutaceae</taxon>
        <taxon>Opitutus</taxon>
    </lineage>
</organism>
<evidence type="ECO:0000256" key="3">
    <source>
        <dbReference type="SAM" id="SignalP"/>
    </source>
</evidence>
<feature type="domain" description="Ig-like" evidence="4">
    <location>
        <begin position="215"/>
        <end position="301"/>
    </location>
</feature>
<sequence>MRFALGLGFGFIAAAAPMSTGAWTKTMSLVAPDVPPTPPPPPPPVLPYSISGPWSVESGEEVIFTLTPTPPDTGVSYQWRKNSVPIASATTSTYSISAATVADAGKYSVVITTTEGSGTPELQLSVKPPAPPVITMLGVPADRYVGEAVEFICSATGSRPVTYQWRKDGQDLPGATAESLRIGAVALADAGSYSVVVTNALGSVTSPTASLSVMPAIAIVISAVGPADTTAAQYSTVSFRVRLRSGSPPLRYEWFKDDTPIPGATADTFQIDVAQLSDAGRYHATVSNPAGTATSRQATLQVTPASPVTIQMQPQSQTVFAGEGFMLTVTASGPAPLTYQWFKDGVPLSNHPEHWVQVSAARLSDAGSYTVVVKNTYGEATSSAAVVTIKPAVLPSFTLQPASVEVPEGEWARFAAAASGSPPLTYQWYCNDVPVLYGTYPELSLQTVSADEAGTYRLEVRNGAGIVSSQSATVTVLPPLAPGMRDLKSISVPLGRSASLGWDLWRAEPDITYQWFKDGQPIARARTLSLHWRDLTPADAGDYFLVTTNRTGSTPSQVARITVLAPASASQWAQVQRQGDVVYFLRNNPGRIERFDLATDTWLPALPLASEPHAMLVTADALYVSRGKTLDRLHLDGTGAAAFSTEFASDVVGLDKLNDALVAYEALPDDDSRLTLVRLSDGVKTVAQTWVWDRWSEVVALPEQNRILTRSSSEPSSFLYLDIRSDGSLRGPERGPYYIDFPAGNRFTVYPDHEHFVDNSGIVYQSSDLRFAGSLGGGFDDISFTESGDPVVLRGSTVHIYRSYVEQRRYASGFAGGRLFVRGDEAVIFGTTGADGSISRLRVPLSLAQPPASAAALDPQTLNFTPDDVFRDKNGVIHLLSKLHRQLFRWSTTERLFLTSLPLQGWPNHVAYSPATHRVYVAYGDARVTQIKLDAATPQEEPFFTSVEAIDALTTAGEFVLLWDSHRSSSVRWCFIVAPDGRLAWAERFGNPSRHYEWNPVNRRLYHFRDWVSPNDLGYTAISTTGAIAAQKDSPYHGDEQLTPRYPIRLTPDGAAVLIGTGRFYDADTLALINGRELGNRIDDAVWVDGRLFTARALATGVQVQRWNDATGTLERSVTVPGKVARLFAHGTNQLLVVASRPESVPTFLFFDLDLATLATPARPVALADQPASQAVGLGQSATLRVVTAANTGAATYTWLKNGAPIGGATAPELTLADFQPRDAGIYTARVAIADGSAESVPFILGPTPRAKATGTASEVGPNIVHPNGNTYDQVLLTGGAASVCADPDQILRISFVDLSGDIVQVEYSGAGTLSVVMDYPSEPAPAVNYVQPGVNYVRGHANIIVTGADETSHLSIFTVGRVTAVNPSLFRYDVDYDGVADIAAIAIHSRNGRFGSLRAANAWCFATRGVTGLFAPGVQFTGPVYLGDISAIDAATPHLSLASTPDLRVAGGSLAQINGAAVRVSELVPCAFTDGTTSHGWTLPAMTNQARFEKDGLDVTSLIVPP</sequence>
<dbReference type="GO" id="GO:0098609">
    <property type="term" value="P:cell-cell adhesion"/>
    <property type="evidence" value="ECO:0007669"/>
    <property type="project" value="TreeGrafter"/>
</dbReference>
<gene>
    <name evidence="5" type="ordered locus">Oter_2184</name>
</gene>
<dbReference type="Proteomes" id="UP000007013">
    <property type="component" value="Chromosome"/>
</dbReference>
<dbReference type="SUPFAM" id="SSF48726">
    <property type="entry name" value="Immunoglobulin"/>
    <property type="match status" value="7"/>
</dbReference>
<feature type="domain" description="Ig-like" evidence="4">
    <location>
        <begin position="307"/>
        <end position="388"/>
    </location>
</feature>
<dbReference type="InterPro" id="IPR011044">
    <property type="entry name" value="Quino_amine_DH_bsu"/>
</dbReference>
<feature type="domain" description="Ig-like" evidence="4">
    <location>
        <begin position="43"/>
        <end position="125"/>
    </location>
</feature>
<dbReference type="InterPro" id="IPR013783">
    <property type="entry name" value="Ig-like_fold"/>
</dbReference>
<dbReference type="SUPFAM" id="SSF63829">
    <property type="entry name" value="Calcium-dependent phosphotriesterase"/>
    <property type="match status" value="1"/>
</dbReference>
<name>B1ZNU7_OPITP</name>
<dbReference type="EMBL" id="CP001032">
    <property type="protein sequence ID" value="ACB75467.1"/>
    <property type="molecule type" value="Genomic_DNA"/>
</dbReference>
<dbReference type="InterPro" id="IPR007110">
    <property type="entry name" value="Ig-like_dom"/>
</dbReference>
<dbReference type="GO" id="GO:0016020">
    <property type="term" value="C:membrane"/>
    <property type="evidence" value="ECO:0007669"/>
    <property type="project" value="UniProtKB-SubCell"/>
</dbReference>
<feature type="chain" id="PRO_5002772547" evidence="3">
    <location>
        <begin position="23"/>
        <end position="1507"/>
    </location>
</feature>
<feature type="domain" description="Ig-like" evidence="4">
    <location>
        <begin position="395"/>
        <end position="475"/>
    </location>
</feature>
<accession>B1ZNU7</accession>
<proteinExistence type="predicted"/>
<dbReference type="PROSITE" id="PS50835">
    <property type="entry name" value="IG_LIKE"/>
    <property type="match status" value="6"/>
</dbReference>
<dbReference type="KEGG" id="ote:Oter_2184"/>
<dbReference type="Pfam" id="PF07679">
    <property type="entry name" value="I-set"/>
    <property type="match status" value="1"/>
</dbReference>
<protein>
    <submittedName>
        <fullName evidence="5">Immunoglobulin I-set domain protein</fullName>
    </submittedName>
</protein>
<evidence type="ECO:0000256" key="2">
    <source>
        <dbReference type="ARBA" id="ARBA00023157"/>
    </source>
</evidence>
<dbReference type="Pfam" id="PF13927">
    <property type="entry name" value="Ig_3"/>
    <property type="match status" value="3"/>
</dbReference>
<dbReference type="SMART" id="SM00409">
    <property type="entry name" value="IG"/>
    <property type="match status" value="7"/>
</dbReference>
<keyword evidence="2" id="KW-1015">Disulfide bond</keyword>
<dbReference type="PANTHER" id="PTHR44170">
    <property type="entry name" value="PROTEIN SIDEKICK"/>
    <property type="match status" value="1"/>
</dbReference>
<keyword evidence="3" id="KW-0732">Signal</keyword>
<dbReference type="SUPFAM" id="SSF50969">
    <property type="entry name" value="YVTN repeat-like/Quinoprotein amine dehydrogenase"/>
    <property type="match status" value="1"/>
</dbReference>
<evidence type="ECO:0000313" key="5">
    <source>
        <dbReference type="EMBL" id="ACB75467.1"/>
    </source>
</evidence>
<dbReference type="InterPro" id="IPR003599">
    <property type="entry name" value="Ig_sub"/>
</dbReference>
<keyword evidence="6" id="KW-1185">Reference proteome</keyword>
<dbReference type="STRING" id="452637.Oter_2184"/>
<dbReference type="eggNOG" id="COG3291">
    <property type="taxonomic scope" value="Bacteria"/>
</dbReference>
<dbReference type="InterPro" id="IPR036179">
    <property type="entry name" value="Ig-like_dom_sf"/>
</dbReference>
<dbReference type="Gene3D" id="2.60.40.10">
    <property type="entry name" value="Immunoglobulins"/>
    <property type="match status" value="7"/>
</dbReference>
<evidence type="ECO:0000259" key="4">
    <source>
        <dbReference type="PROSITE" id="PS50835"/>
    </source>
</evidence>
<reference evidence="5 6" key="1">
    <citation type="journal article" date="2011" name="J. Bacteriol.">
        <title>Genome sequence of the verrucomicrobium Opitutus terrae PB90-1, an abundant inhabitant of rice paddy soil ecosystems.</title>
        <authorList>
            <person name="van Passel M.W."/>
            <person name="Kant R."/>
            <person name="Palva A."/>
            <person name="Copeland A."/>
            <person name="Lucas S."/>
            <person name="Lapidus A."/>
            <person name="Glavina del Rio T."/>
            <person name="Pitluck S."/>
            <person name="Goltsman E."/>
            <person name="Clum A."/>
            <person name="Sun H."/>
            <person name="Schmutz J."/>
            <person name="Larimer F.W."/>
            <person name="Land M.L."/>
            <person name="Hauser L."/>
            <person name="Kyrpides N."/>
            <person name="Mikhailova N."/>
            <person name="Richardson P.P."/>
            <person name="Janssen P.H."/>
            <person name="de Vos W.M."/>
            <person name="Smidt H."/>
        </authorList>
    </citation>
    <scope>NUCLEOTIDE SEQUENCE [LARGE SCALE GENOMIC DNA]</scope>
    <source>
        <strain evidence="6">DSM 11246 / JCM 15787 / PB90-1</strain>
    </source>
</reference>
<dbReference type="SMART" id="SM00408">
    <property type="entry name" value="IGc2"/>
    <property type="match status" value="6"/>
</dbReference>
<dbReference type="InterPro" id="IPR003598">
    <property type="entry name" value="Ig_sub2"/>
</dbReference>
<feature type="domain" description="Ig-like" evidence="4">
    <location>
        <begin position="131"/>
        <end position="212"/>
    </location>
</feature>
<dbReference type="InterPro" id="IPR013098">
    <property type="entry name" value="Ig_I-set"/>
</dbReference>
<dbReference type="PANTHER" id="PTHR44170:SF56">
    <property type="entry name" value="FIBRONECTIN TYPE-III DOMAIN-CONTAINING PROTEIN"/>
    <property type="match status" value="1"/>
</dbReference>
<feature type="domain" description="Ig-like" evidence="4">
    <location>
        <begin position="1164"/>
        <end position="1231"/>
    </location>
</feature>
<keyword evidence="1" id="KW-0677">Repeat</keyword>
<feature type="signal peptide" evidence="3">
    <location>
        <begin position="1"/>
        <end position="22"/>
    </location>
</feature>